<reference evidence="2" key="1">
    <citation type="submission" date="2021-03" db="EMBL/GenBank/DDBJ databases">
        <title>Streptomyces strains.</title>
        <authorList>
            <person name="Lund M.B."/>
            <person name="Toerring T."/>
        </authorList>
    </citation>
    <scope>NUCLEOTIDE SEQUENCE</scope>
    <source>
        <strain evidence="2">JCM 4242</strain>
    </source>
</reference>
<dbReference type="AlphaFoldDB" id="A0A939FK40"/>
<dbReference type="Proteomes" id="UP000664781">
    <property type="component" value="Unassembled WGS sequence"/>
</dbReference>
<protein>
    <submittedName>
        <fullName evidence="2">Uncharacterized protein</fullName>
    </submittedName>
</protein>
<proteinExistence type="predicted"/>
<feature type="transmembrane region" description="Helical" evidence="1">
    <location>
        <begin position="66"/>
        <end position="82"/>
    </location>
</feature>
<keyword evidence="3" id="KW-1185">Reference proteome</keyword>
<dbReference type="RefSeq" id="WP_143587794.1">
    <property type="nucleotide sequence ID" value="NZ_JAFMOF010000001.1"/>
</dbReference>
<name>A0A939FK40_9ACTN</name>
<organism evidence="2 3">
    <name type="scientific">Streptomyces triculaminicus</name>
    <dbReference type="NCBI Taxonomy" id="2816232"/>
    <lineage>
        <taxon>Bacteria</taxon>
        <taxon>Bacillati</taxon>
        <taxon>Actinomycetota</taxon>
        <taxon>Actinomycetes</taxon>
        <taxon>Kitasatosporales</taxon>
        <taxon>Streptomycetaceae</taxon>
        <taxon>Streptomyces</taxon>
    </lineage>
</organism>
<keyword evidence="1" id="KW-0472">Membrane</keyword>
<gene>
    <name evidence="2" type="ORF">J1792_01305</name>
</gene>
<evidence type="ECO:0000313" key="2">
    <source>
        <dbReference type="EMBL" id="MBO0651487.1"/>
    </source>
</evidence>
<evidence type="ECO:0000256" key="1">
    <source>
        <dbReference type="SAM" id="Phobius"/>
    </source>
</evidence>
<dbReference type="EMBL" id="JAFMOF010000001">
    <property type="protein sequence ID" value="MBO0651487.1"/>
    <property type="molecule type" value="Genomic_DNA"/>
</dbReference>
<comment type="caution">
    <text evidence="2">The sequence shown here is derived from an EMBL/GenBank/DDBJ whole genome shotgun (WGS) entry which is preliminary data.</text>
</comment>
<feature type="transmembrane region" description="Helical" evidence="1">
    <location>
        <begin position="102"/>
        <end position="118"/>
    </location>
</feature>
<feature type="transmembrane region" description="Helical" evidence="1">
    <location>
        <begin position="124"/>
        <end position="142"/>
    </location>
</feature>
<evidence type="ECO:0000313" key="3">
    <source>
        <dbReference type="Proteomes" id="UP000664781"/>
    </source>
</evidence>
<sequence length="153" mass="16235">MATDENSRPSDPSMPSRESAAQALALAEQAQAAVGAISPGRWYQPTLAAFLVGIFLTNLLPDPFDITAVGVLFVGMMTFVVLQVRKMGVMHRATPKTGRQMAVGAILGITVYVTALVVEHQADMPWVWVPAALLVGGGILGLERHSRTKGIPA</sequence>
<accession>A0A939FK40</accession>
<keyword evidence="1" id="KW-1133">Transmembrane helix</keyword>
<keyword evidence="1" id="KW-0812">Transmembrane</keyword>